<dbReference type="EMBL" id="JAXCLX010000002">
    <property type="protein sequence ID" value="MDY0873267.1"/>
    <property type="molecule type" value="Genomic_DNA"/>
</dbReference>
<sequence>MLLGERRIVVGQTGRSAAVALLLVLAFPLFAKADGLETQSIAIPDFHGESSREQSLAEDVTNIIRNDLAGSGIFTQPDRSVFPQDPEELQEMPRLANWRKIGAKTLVTGNVDALGDGVVVLQFRLWGLDPEVQIAGFEYRAYATNMRRVAHKIADEIYERLTGESGYFDTRIAYVAESGPKSKRIKKIAIMDQDGANAVDLTDGSDLVLTPRFSPSGQDLLYMSYYGDKPRVYLFNIATGEQEWLREFRSMTFAPRFSPDGDRIILSMAESGNSDIYVIDIRTHRVKRLTETAGIDTAPSYSPDGSQIAFESDRDGSQQIYAMWSDGSEPVRISKGPGRYGTPVWSPNGDLIAFTRQYQGSFYIGVMRPDGSGERMLSQGWLIEGPSWAPNGRVLVYFKQEPSGKTELHSIDLTGNNERVMKTPLDGSDPAWSPLLGNQ</sequence>
<comment type="subcellular location">
    <subcellularLocation>
        <location evidence="1 5">Periplasm</location>
    </subcellularLocation>
</comment>
<keyword evidence="8" id="KW-1185">Reference proteome</keyword>
<accession>A0ABU5E1N0</accession>
<comment type="subunit">
    <text evidence="5">The Tol-Pal system is composed of five core proteins: the inner membrane proteins TolA, TolQ and TolR, the periplasmic protein TolB and the outer membrane protein Pal. They form a network linking the inner and outer membranes and the peptidoglycan layer.</text>
</comment>
<keyword evidence="5" id="KW-0131">Cell cycle</keyword>
<dbReference type="Gene3D" id="2.120.10.30">
    <property type="entry name" value="TolB, C-terminal domain"/>
    <property type="match status" value="1"/>
</dbReference>
<dbReference type="PANTHER" id="PTHR36842:SF1">
    <property type="entry name" value="PROTEIN TOLB"/>
    <property type="match status" value="1"/>
</dbReference>
<dbReference type="HAMAP" id="MF_00671">
    <property type="entry name" value="TolB"/>
    <property type="match status" value="1"/>
</dbReference>
<dbReference type="InterPro" id="IPR007195">
    <property type="entry name" value="TolB_N"/>
</dbReference>
<evidence type="ECO:0000256" key="4">
    <source>
        <dbReference type="ARBA" id="ARBA00022764"/>
    </source>
</evidence>
<protein>
    <recommendedName>
        <fullName evidence="5">Tol-Pal system protein TolB</fullName>
    </recommendedName>
</protein>
<evidence type="ECO:0000256" key="2">
    <source>
        <dbReference type="ARBA" id="ARBA00009820"/>
    </source>
</evidence>
<keyword evidence="4 5" id="KW-0574">Periplasm</keyword>
<gene>
    <name evidence="5 7" type="primary">tolB</name>
    <name evidence="7" type="ORF">SMD31_15100</name>
</gene>
<evidence type="ECO:0000259" key="6">
    <source>
        <dbReference type="Pfam" id="PF04052"/>
    </source>
</evidence>
<organism evidence="7 8">
    <name type="scientific">Dongia rigui</name>
    <dbReference type="NCBI Taxonomy" id="940149"/>
    <lineage>
        <taxon>Bacteria</taxon>
        <taxon>Pseudomonadati</taxon>
        <taxon>Pseudomonadota</taxon>
        <taxon>Alphaproteobacteria</taxon>
        <taxon>Rhodospirillales</taxon>
        <taxon>Dongiaceae</taxon>
        <taxon>Dongia</taxon>
    </lineage>
</organism>
<reference evidence="7 8" key="1">
    <citation type="journal article" date="2013" name="Antonie Van Leeuwenhoek">
        <title>Dongia rigui sp. nov., isolated from freshwater of a large wetland in Korea.</title>
        <authorList>
            <person name="Baik K.S."/>
            <person name="Hwang Y.M."/>
            <person name="Choi J.S."/>
            <person name="Kwon J."/>
            <person name="Seong C.N."/>
        </authorList>
    </citation>
    <scope>NUCLEOTIDE SEQUENCE [LARGE SCALE GENOMIC DNA]</scope>
    <source>
        <strain evidence="7 8">04SU4-P</strain>
    </source>
</reference>
<evidence type="ECO:0000256" key="5">
    <source>
        <dbReference type="HAMAP-Rule" id="MF_00671"/>
    </source>
</evidence>
<dbReference type="SUPFAM" id="SSF52964">
    <property type="entry name" value="TolB, N-terminal domain"/>
    <property type="match status" value="1"/>
</dbReference>
<feature type="domain" description="TolB N-terminal" evidence="6">
    <location>
        <begin position="36"/>
        <end position="127"/>
    </location>
</feature>
<dbReference type="InterPro" id="IPR011659">
    <property type="entry name" value="WD40"/>
</dbReference>
<keyword evidence="3 5" id="KW-0732">Signal</keyword>
<evidence type="ECO:0000313" key="7">
    <source>
        <dbReference type="EMBL" id="MDY0873267.1"/>
    </source>
</evidence>
<name>A0ABU5E1N0_9PROT</name>
<comment type="similarity">
    <text evidence="2 5">Belongs to the TolB family.</text>
</comment>
<comment type="caution">
    <text evidence="7">The sequence shown here is derived from an EMBL/GenBank/DDBJ whole genome shotgun (WGS) entry which is preliminary data.</text>
</comment>
<dbReference type="Gene3D" id="3.40.50.10070">
    <property type="entry name" value="TolB, N-terminal domain"/>
    <property type="match status" value="1"/>
</dbReference>
<dbReference type="InterPro" id="IPR014167">
    <property type="entry name" value="Tol-Pal_TolB"/>
</dbReference>
<dbReference type="Pfam" id="PF04052">
    <property type="entry name" value="TolB_N"/>
    <property type="match status" value="1"/>
</dbReference>
<evidence type="ECO:0000256" key="3">
    <source>
        <dbReference type="ARBA" id="ARBA00022729"/>
    </source>
</evidence>
<keyword evidence="5" id="KW-0132">Cell division</keyword>
<evidence type="ECO:0000313" key="8">
    <source>
        <dbReference type="Proteomes" id="UP001271769"/>
    </source>
</evidence>
<dbReference type="Pfam" id="PF07676">
    <property type="entry name" value="PD40"/>
    <property type="match status" value="4"/>
</dbReference>
<comment type="function">
    <text evidence="5">Part of the Tol-Pal system, which plays a role in outer membrane invagination during cell division and is important for maintaining outer membrane integrity.</text>
</comment>
<dbReference type="NCBIfam" id="TIGR02800">
    <property type="entry name" value="propeller_TolB"/>
    <property type="match status" value="1"/>
</dbReference>
<dbReference type="PANTHER" id="PTHR36842">
    <property type="entry name" value="PROTEIN TOLB HOMOLOG"/>
    <property type="match status" value="1"/>
</dbReference>
<dbReference type="Proteomes" id="UP001271769">
    <property type="component" value="Unassembled WGS sequence"/>
</dbReference>
<evidence type="ECO:0000256" key="1">
    <source>
        <dbReference type="ARBA" id="ARBA00004418"/>
    </source>
</evidence>
<dbReference type="SUPFAM" id="SSF69304">
    <property type="entry name" value="Tricorn protease N-terminal domain"/>
    <property type="match status" value="1"/>
</dbReference>
<proteinExistence type="inferred from homology"/>
<dbReference type="InterPro" id="IPR011042">
    <property type="entry name" value="6-blade_b-propeller_TolB-like"/>
</dbReference>